<dbReference type="PANTHER" id="PTHR38593">
    <property type="entry name" value="BLR2558 PROTEIN"/>
    <property type="match status" value="1"/>
</dbReference>
<evidence type="ECO:0000313" key="3">
    <source>
        <dbReference type="Proteomes" id="UP001386437"/>
    </source>
</evidence>
<sequence>MLINGNLLMKEAPMPTRCLIPELRDVRAPAEAKRPMRARLYVALKAVTCLLLIAGATTAHADDVKDPSDFLGSAIEDGRAEIQSCQLALRKSSDASVQAFAKRMIADHQSLDAQIESLAKRKGYTLPSGISISQEATQAALEPLTGHAFDKVFMEHNVSDHKDDVKQFSDEAQHASDPDVRALAAGARPVLQEHLKLAEETRAKINR</sequence>
<dbReference type="EMBL" id="JACFYJ010000004">
    <property type="protein sequence ID" value="MEI5996456.1"/>
    <property type="molecule type" value="Genomic_DNA"/>
</dbReference>
<accession>A0ABU8ILS9</accession>
<evidence type="ECO:0000313" key="2">
    <source>
        <dbReference type="EMBL" id="MEI5996456.1"/>
    </source>
</evidence>
<dbReference type="InterPro" id="IPR012347">
    <property type="entry name" value="Ferritin-like"/>
</dbReference>
<organism evidence="2 3">
    <name type="scientific">Paraburkholderia bengalensis</name>
    <dbReference type="NCBI Taxonomy" id="2747562"/>
    <lineage>
        <taxon>Bacteria</taxon>
        <taxon>Pseudomonadati</taxon>
        <taxon>Pseudomonadota</taxon>
        <taxon>Betaproteobacteria</taxon>
        <taxon>Burkholderiales</taxon>
        <taxon>Burkholderiaceae</taxon>
        <taxon>Paraburkholderia</taxon>
    </lineage>
</organism>
<dbReference type="RefSeq" id="WP_336596884.1">
    <property type="nucleotide sequence ID" value="NZ_JACFYJ010000004.1"/>
</dbReference>
<dbReference type="InterPro" id="IPR025419">
    <property type="entry name" value="DUF4142"/>
</dbReference>
<evidence type="ECO:0000259" key="1">
    <source>
        <dbReference type="Pfam" id="PF13628"/>
    </source>
</evidence>
<dbReference type="Gene3D" id="1.20.1260.10">
    <property type="match status" value="1"/>
</dbReference>
<dbReference type="Proteomes" id="UP001386437">
    <property type="component" value="Unassembled WGS sequence"/>
</dbReference>
<protein>
    <submittedName>
        <fullName evidence="2">DUF4142 domain-containing protein</fullName>
    </submittedName>
</protein>
<dbReference type="Pfam" id="PF13628">
    <property type="entry name" value="DUF4142"/>
    <property type="match status" value="1"/>
</dbReference>
<name>A0ABU8ILS9_9BURK</name>
<comment type="caution">
    <text evidence="2">The sequence shown here is derived from an EMBL/GenBank/DDBJ whole genome shotgun (WGS) entry which is preliminary data.</text>
</comment>
<dbReference type="PANTHER" id="PTHR38593:SF1">
    <property type="entry name" value="BLR2558 PROTEIN"/>
    <property type="match status" value="1"/>
</dbReference>
<reference evidence="2 3" key="1">
    <citation type="journal article" date="2022" name="Arch. Microbiol.">
        <title>Paraburkholderia bengalensis sp. nov. isolated from roots of Oryza sativa, IR64.</title>
        <authorList>
            <person name="Nag P."/>
            <person name="Mondal N."/>
            <person name="Sarkar J."/>
            <person name="Das S."/>
        </authorList>
    </citation>
    <scope>NUCLEOTIDE SEQUENCE [LARGE SCALE GENOMIC DNA]</scope>
    <source>
        <strain evidence="2 3">IR64_4_BI</strain>
    </source>
</reference>
<gene>
    <name evidence="2" type="ORF">H3V53_04315</name>
</gene>
<keyword evidence="3" id="KW-1185">Reference proteome</keyword>
<proteinExistence type="predicted"/>
<feature type="domain" description="DUF4142" evidence="1">
    <location>
        <begin position="68"/>
        <end position="200"/>
    </location>
</feature>